<comment type="caution">
    <text evidence="2">The sequence shown here is derived from an EMBL/GenBank/DDBJ whole genome shotgun (WGS) entry which is preliminary data.</text>
</comment>
<accession>A0A4Q9LDV3</accession>
<name>A0A4Q9LDV3_9MICR</name>
<feature type="transmembrane region" description="Helical" evidence="1">
    <location>
        <begin position="274"/>
        <end position="294"/>
    </location>
</feature>
<evidence type="ECO:0008006" key="4">
    <source>
        <dbReference type="Google" id="ProtNLM"/>
    </source>
</evidence>
<dbReference type="Proteomes" id="UP000293045">
    <property type="component" value="Unassembled WGS sequence"/>
</dbReference>
<sequence>MKEKKIFFTIKCLGFEKLKGRDSEVMLFLYVLKNKNIHKENDQRTLEKVLEFKNMSHEIICSIKSIDAINQRKKARIKMLQLNTTFLKQERMHELIRNMNRRFVPKTGILEEKKADIFTDPKEIFDTWAKYFESLLNSMEEDKSDKEECYNNSAKGNIEAIEYPTLEETITVIMSWRNHKAPSEDKISAEKISDESNVSLLIPLHKQSAQMKCCNNRRNSPLNTGYKVLSKIVANRLEKCDERIIGDYQCGSERRSTTDLIFIIRMILEKAMNIIFLLINFFWIIKKLMIMFIVNTRSIFLEIYEFLQN</sequence>
<reference evidence="2 3" key="1">
    <citation type="submission" date="2017-12" db="EMBL/GenBank/DDBJ databases">
        <authorList>
            <person name="Pombert J.-F."/>
            <person name="Haag K.L."/>
            <person name="Ebert D."/>
        </authorList>
    </citation>
    <scope>NUCLEOTIDE SEQUENCE [LARGE SCALE GENOMIC DNA]</scope>
    <source>
        <strain evidence="2">IL-BN-2</strain>
    </source>
</reference>
<dbReference type="AlphaFoldDB" id="A0A4Q9LDV3"/>
<organism evidence="2 3">
    <name type="scientific">Hamiltosporidium magnivora</name>
    <dbReference type="NCBI Taxonomy" id="148818"/>
    <lineage>
        <taxon>Eukaryota</taxon>
        <taxon>Fungi</taxon>
        <taxon>Fungi incertae sedis</taxon>
        <taxon>Microsporidia</taxon>
        <taxon>Dubosqiidae</taxon>
        <taxon>Hamiltosporidium</taxon>
    </lineage>
</organism>
<dbReference type="VEuPathDB" id="MicrosporidiaDB:CWI39_0556p0020"/>
<protein>
    <recommendedName>
        <fullName evidence="4">Reverse transcriptase domain-containing protein</fullName>
    </recommendedName>
</protein>
<proteinExistence type="predicted"/>
<keyword evidence="1" id="KW-0472">Membrane</keyword>
<keyword evidence="1" id="KW-0812">Transmembrane</keyword>
<dbReference type="VEuPathDB" id="MicrosporidiaDB:CWI36_0297p0030"/>
<keyword evidence="1" id="KW-1133">Transmembrane helix</keyword>
<gene>
    <name evidence="2" type="ORF">CWI39_0556p0020</name>
</gene>
<evidence type="ECO:0000256" key="1">
    <source>
        <dbReference type="SAM" id="Phobius"/>
    </source>
</evidence>
<dbReference type="EMBL" id="PIXR01000556">
    <property type="protein sequence ID" value="TBU06117.1"/>
    <property type="molecule type" value="Genomic_DNA"/>
</dbReference>
<evidence type="ECO:0000313" key="3">
    <source>
        <dbReference type="Proteomes" id="UP000293045"/>
    </source>
</evidence>
<evidence type="ECO:0000313" key="2">
    <source>
        <dbReference type="EMBL" id="TBU06117.1"/>
    </source>
</evidence>